<evidence type="ECO:0000256" key="9">
    <source>
        <dbReference type="SAM" id="Coils"/>
    </source>
</evidence>
<keyword evidence="6 12" id="KW-0418">Kinase</keyword>
<keyword evidence="5" id="KW-0547">Nucleotide-binding</keyword>
<dbReference type="Pfam" id="PF07730">
    <property type="entry name" value="HisKA_3"/>
    <property type="match status" value="1"/>
</dbReference>
<keyword evidence="3" id="KW-0597">Phosphoprotein</keyword>
<evidence type="ECO:0000256" key="6">
    <source>
        <dbReference type="ARBA" id="ARBA00022777"/>
    </source>
</evidence>
<feature type="domain" description="Signal transduction histidine kinase subgroup 3 dimerisation and phosphoacceptor" evidence="11">
    <location>
        <begin position="201"/>
        <end position="264"/>
    </location>
</feature>
<feature type="transmembrane region" description="Helical" evidence="10">
    <location>
        <begin position="62"/>
        <end position="85"/>
    </location>
</feature>
<keyword evidence="9" id="KW-0175">Coiled coil</keyword>
<sequence>MGRRWTERADEAWRWGREHRHRLADVFCAVGSYPFVVLGALTGVSGGVGLAGLGMGLIDDSAVIGLFLVVQVGLNMPGLVALSVLVRRRRPVWLMAAALAMLLLFGNPAPAAFALYSHAVWSPDRRRLVSWSGAYSGVLVVTYTGDYLAAVVFSLTFTIVLPMVLGLWVGTRRQLVENLRERAERLEREQNLKAESAIAAERTRIAREMHDVVAHRVSLMVLHAGGLEVSAEDERTVETAGLIRTTGREALAELREILGVLRDAPGDAAPTAPQPVLSDLAKLVNDSRAAGMAVDWRTTGSPRPLPAQVERTAYRVVQESLTNAAKHAPGADVEVRVDYGARELEAVVVSVPPPERVADEQAPSSGYGLAGLRERLTLVGGTLTAGPLADGAWQVRAIVPVGPAQRVGALRNADGDGESA</sequence>
<dbReference type="CDD" id="cd16917">
    <property type="entry name" value="HATPase_UhpB-NarQ-NarX-like"/>
    <property type="match status" value="1"/>
</dbReference>
<dbReference type="EMBL" id="SNYN01000028">
    <property type="protein sequence ID" value="TDQ45866.1"/>
    <property type="molecule type" value="Genomic_DNA"/>
</dbReference>
<keyword evidence="7" id="KW-0067">ATP-binding</keyword>
<accession>A0A4R6UIH7</accession>
<feature type="transmembrane region" description="Helical" evidence="10">
    <location>
        <begin position="92"/>
        <end position="116"/>
    </location>
</feature>
<evidence type="ECO:0000256" key="1">
    <source>
        <dbReference type="ARBA" id="ARBA00000085"/>
    </source>
</evidence>
<reference evidence="12 13" key="1">
    <citation type="submission" date="2019-03" db="EMBL/GenBank/DDBJ databases">
        <title>Genomic Encyclopedia of Type Strains, Phase IV (KMG-IV): sequencing the most valuable type-strain genomes for metagenomic binning, comparative biology and taxonomic classification.</title>
        <authorList>
            <person name="Goeker M."/>
        </authorList>
    </citation>
    <scope>NUCLEOTIDE SEQUENCE [LARGE SCALE GENOMIC DNA]</scope>
    <source>
        <strain evidence="12 13">DSM 46770</strain>
    </source>
</reference>
<evidence type="ECO:0000256" key="10">
    <source>
        <dbReference type="SAM" id="Phobius"/>
    </source>
</evidence>
<organism evidence="12 13">
    <name type="scientific">Actinorugispora endophytica</name>
    <dbReference type="NCBI Taxonomy" id="1605990"/>
    <lineage>
        <taxon>Bacteria</taxon>
        <taxon>Bacillati</taxon>
        <taxon>Actinomycetota</taxon>
        <taxon>Actinomycetes</taxon>
        <taxon>Streptosporangiales</taxon>
        <taxon>Nocardiopsidaceae</taxon>
        <taxon>Actinorugispora</taxon>
    </lineage>
</organism>
<evidence type="ECO:0000256" key="7">
    <source>
        <dbReference type="ARBA" id="ARBA00022840"/>
    </source>
</evidence>
<dbReference type="GO" id="GO:0005524">
    <property type="term" value="F:ATP binding"/>
    <property type="evidence" value="ECO:0007669"/>
    <property type="project" value="UniProtKB-KW"/>
</dbReference>
<evidence type="ECO:0000259" key="11">
    <source>
        <dbReference type="Pfam" id="PF07730"/>
    </source>
</evidence>
<gene>
    <name evidence="12" type="ORF">EV190_12823</name>
</gene>
<dbReference type="AlphaFoldDB" id="A0A4R6UIH7"/>
<name>A0A4R6UIH7_9ACTN</name>
<comment type="caution">
    <text evidence="12">The sequence shown here is derived from an EMBL/GenBank/DDBJ whole genome shotgun (WGS) entry which is preliminary data.</text>
</comment>
<evidence type="ECO:0000313" key="12">
    <source>
        <dbReference type="EMBL" id="TDQ45866.1"/>
    </source>
</evidence>
<dbReference type="InterPro" id="IPR036890">
    <property type="entry name" value="HATPase_C_sf"/>
</dbReference>
<dbReference type="Gene3D" id="1.20.5.1930">
    <property type="match status" value="1"/>
</dbReference>
<evidence type="ECO:0000256" key="2">
    <source>
        <dbReference type="ARBA" id="ARBA00012438"/>
    </source>
</evidence>
<keyword evidence="8" id="KW-0902">Two-component regulatory system</keyword>
<dbReference type="Proteomes" id="UP000295281">
    <property type="component" value="Unassembled WGS sequence"/>
</dbReference>
<evidence type="ECO:0000256" key="5">
    <source>
        <dbReference type="ARBA" id="ARBA00022741"/>
    </source>
</evidence>
<keyword evidence="13" id="KW-1185">Reference proteome</keyword>
<feature type="coiled-coil region" evidence="9">
    <location>
        <begin position="169"/>
        <end position="196"/>
    </location>
</feature>
<proteinExistence type="predicted"/>
<dbReference type="Gene3D" id="3.30.565.10">
    <property type="entry name" value="Histidine kinase-like ATPase, C-terminal domain"/>
    <property type="match status" value="1"/>
</dbReference>
<dbReference type="RefSeq" id="WP_133743344.1">
    <property type="nucleotide sequence ID" value="NZ_SNYN01000028.1"/>
</dbReference>
<dbReference type="PANTHER" id="PTHR24421:SF10">
    <property type="entry name" value="NITRATE_NITRITE SENSOR PROTEIN NARQ"/>
    <property type="match status" value="1"/>
</dbReference>
<evidence type="ECO:0000256" key="8">
    <source>
        <dbReference type="ARBA" id="ARBA00023012"/>
    </source>
</evidence>
<dbReference type="EC" id="2.7.13.3" evidence="2"/>
<protein>
    <recommendedName>
        <fullName evidence="2">histidine kinase</fullName>
        <ecNumber evidence="2">2.7.13.3</ecNumber>
    </recommendedName>
</protein>
<dbReference type="InterPro" id="IPR011712">
    <property type="entry name" value="Sig_transdc_His_kin_sub3_dim/P"/>
</dbReference>
<keyword evidence="10" id="KW-0472">Membrane</keyword>
<keyword evidence="10" id="KW-1133">Transmembrane helix</keyword>
<dbReference type="SUPFAM" id="SSF55874">
    <property type="entry name" value="ATPase domain of HSP90 chaperone/DNA topoisomerase II/histidine kinase"/>
    <property type="match status" value="1"/>
</dbReference>
<dbReference type="InterPro" id="IPR050482">
    <property type="entry name" value="Sensor_HK_TwoCompSys"/>
</dbReference>
<evidence type="ECO:0000313" key="13">
    <source>
        <dbReference type="Proteomes" id="UP000295281"/>
    </source>
</evidence>
<comment type="catalytic activity">
    <reaction evidence="1">
        <text>ATP + protein L-histidine = ADP + protein N-phospho-L-histidine.</text>
        <dbReference type="EC" id="2.7.13.3"/>
    </reaction>
</comment>
<dbReference type="GO" id="GO:0000155">
    <property type="term" value="F:phosphorelay sensor kinase activity"/>
    <property type="evidence" value="ECO:0007669"/>
    <property type="project" value="InterPro"/>
</dbReference>
<evidence type="ECO:0000256" key="4">
    <source>
        <dbReference type="ARBA" id="ARBA00022679"/>
    </source>
</evidence>
<dbReference type="GO" id="GO:0046983">
    <property type="term" value="F:protein dimerization activity"/>
    <property type="evidence" value="ECO:0007669"/>
    <property type="project" value="InterPro"/>
</dbReference>
<dbReference type="GO" id="GO:0016020">
    <property type="term" value="C:membrane"/>
    <property type="evidence" value="ECO:0007669"/>
    <property type="project" value="InterPro"/>
</dbReference>
<keyword evidence="4" id="KW-0808">Transferase</keyword>
<dbReference type="PANTHER" id="PTHR24421">
    <property type="entry name" value="NITRATE/NITRITE SENSOR PROTEIN NARX-RELATED"/>
    <property type="match status" value="1"/>
</dbReference>
<feature type="transmembrane region" description="Helical" evidence="10">
    <location>
        <begin position="23"/>
        <end position="42"/>
    </location>
</feature>
<evidence type="ECO:0000256" key="3">
    <source>
        <dbReference type="ARBA" id="ARBA00022553"/>
    </source>
</evidence>
<feature type="transmembrane region" description="Helical" evidence="10">
    <location>
        <begin position="147"/>
        <end position="170"/>
    </location>
</feature>
<dbReference type="OrthoDB" id="227596at2"/>
<keyword evidence="10" id="KW-0812">Transmembrane</keyword>